<protein>
    <recommendedName>
        <fullName evidence="1">HD domain-containing protein</fullName>
    </recommendedName>
</protein>
<dbReference type="Pfam" id="PF01966">
    <property type="entry name" value="HD"/>
    <property type="match status" value="1"/>
</dbReference>
<sequence>MEHNKTSQKLSDEVLEWLPQTDICKASLDLAQRALPEPILNHVIRTFLLARWLSEKEGSEWSQPNNLTLLYVASICHDLGASDLYNGSQRFEVEGADAAKTHLLSHGMSEESSHQVWIAIALHTTAGIAERIYPLSRLVRYGVMMDFSPATRQAMGAVEYSSEIEKHLPRLNIEKVLGDAVVGQAEHIDQSARSTLPNTKKHPKASWPGILLRAHLENPHQDGVNPAF</sequence>
<dbReference type="AlphaFoldDB" id="A0AAD6BTK9"/>
<accession>A0AAD6BTK9</accession>
<evidence type="ECO:0000259" key="1">
    <source>
        <dbReference type="Pfam" id="PF01966"/>
    </source>
</evidence>
<comment type="caution">
    <text evidence="2">The sequence shown here is derived from an EMBL/GenBank/DDBJ whole genome shotgun (WGS) entry which is preliminary data.</text>
</comment>
<proteinExistence type="predicted"/>
<reference evidence="2" key="1">
    <citation type="submission" date="2022-12" db="EMBL/GenBank/DDBJ databases">
        <authorList>
            <person name="Petersen C."/>
        </authorList>
    </citation>
    <scope>NUCLEOTIDE SEQUENCE</scope>
    <source>
        <strain evidence="2">IBT 16125</strain>
    </source>
</reference>
<dbReference type="RefSeq" id="XP_056760109.1">
    <property type="nucleotide sequence ID" value="XM_056915355.1"/>
</dbReference>
<dbReference type="Gene3D" id="1.10.3210.10">
    <property type="entry name" value="Hypothetical protein af1432"/>
    <property type="match status" value="1"/>
</dbReference>
<name>A0AAD6BTK9_9EURO</name>
<dbReference type="PANTHER" id="PTHR35569">
    <property type="entry name" value="CYANAMIDE HYDRATASE DDI2-RELATED"/>
    <property type="match status" value="1"/>
</dbReference>
<dbReference type="InterPro" id="IPR006674">
    <property type="entry name" value="HD_domain"/>
</dbReference>
<evidence type="ECO:0000313" key="2">
    <source>
        <dbReference type="EMBL" id="KAJ5432817.1"/>
    </source>
</evidence>
<dbReference type="PANTHER" id="PTHR35569:SF1">
    <property type="entry name" value="CYANAMIDE HYDRATASE DDI2-RELATED"/>
    <property type="match status" value="1"/>
</dbReference>
<dbReference type="EMBL" id="JAPVEA010000009">
    <property type="protein sequence ID" value="KAJ5432817.1"/>
    <property type="molecule type" value="Genomic_DNA"/>
</dbReference>
<feature type="domain" description="HD" evidence="1">
    <location>
        <begin position="40"/>
        <end position="136"/>
    </location>
</feature>
<organism evidence="2 3">
    <name type="scientific">Penicillium daleae</name>
    <dbReference type="NCBI Taxonomy" id="63821"/>
    <lineage>
        <taxon>Eukaryota</taxon>
        <taxon>Fungi</taxon>
        <taxon>Dikarya</taxon>
        <taxon>Ascomycota</taxon>
        <taxon>Pezizomycotina</taxon>
        <taxon>Eurotiomycetes</taxon>
        <taxon>Eurotiomycetidae</taxon>
        <taxon>Eurotiales</taxon>
        <taxon>Aspergillaceae</taxon>
        <taxon>Penicillium</taxon>
    </lineage>
</organism>
<dbReference type="GeneID" id="81605598"/>
<gene>
    <name evidence="2" type="ORF">N7458_011973</name>
</gene>
<keyword evidence="3" id="KW-1185">Reference proteome</keyword>
<evidence type="ECO:0000313" key="3">
    <source>
        <dbReference type="Proteomes" id="UP001213681"/>
    </source>
</evidence>
<dbReference type="SUPFAM" id="SSF109604">
    <property type="entry name" value="HD-domain/PDEase-like"/>
    <property type="match status" value="1"/>
</dbReference>
<reference evidence="2" key="2">
    <citation type="journal article" date="2023" name="IMA Fungus">
        <title>Comparative genomic study of the Penicillium genus elucidates a diverse pangenome and 15 lateral gene transfer events.</title>
        <authorList>
            <person name="Petersen C."/>
            <person name="Sorensen T."/>
            <person name="Nielsen M.R."/>
            <person name="Sondergaard T.E."/>
            <person name="Sorensen J.L."/>
            <person name="Fitzpatrick D.A."/>
            <person name="Frisvad J.C."/>
            <person name="Nielsen K.L."/>
        </authorList>
    </citation>
    <scope>NUCLEOTIDE SEQUENCE</scope>
    <source>
        <strain evidence="2">IBT 16125</strain>
    </source>
</reference>
<dbReference type="Proteomes" id="UP001213681">
    <property type="component" value="Unassembled WGS sequence"/>
</dbReference>